<dbReference type="InterPro" id="IPR037079">
    <property type="entry name" value="AF2212/PG0164-like_sf"/>
</dbReference>
<evidence type="ECO:0000313" key="2">
    <source>
        <dbReference type="Proteomes" id="UP001236663"/>
    </source>
</evidence>
<dbReference type="Proteomes" id="UP001236663">
    <property type="component" value="Unassembled WGS sequence"/>
</dbReference>
<dbReference type="InterPro" id="IPR015018">
    <property type="entry name" value="DUF1905"/>
</dbReference>
<sequence length="170" mass="19682">MKHAFQSELKNFHSELWQYHLPVPEEVVRELTREGNKRIICTLNDSHTFSAALMKCKDYWFVLVNKKVKTTLHLSTESPVQVSLEPDVSEFGHSMPEPLQLLLEQDELFSKHFYALPKGKQRSLVYLAGKVKNPQSQLNKALAIMTHLKDTGGQLNFKQLNEKIIYFNNL</sequence>
<accession>A0ABT8C4Y5</accession>
<keyword evidence="2" id="KW-1185">Reference proteome</keyword>
<organism evidence="1 2">
    <name type="scientific">Cyclobacterium jeungdonense</name>
    <dbReference type="NCBI Taxonomy" id="708087"/>
    <lineage>
        <taxon>Bacteria</taxon>
        <taxon>Pseudomonadati</taxon>
        <taxon>Bacteroidota</taxon>
        <taxon>Cytophagia</taxon>
        <taxon>Cytophagales</taxon>
        <taxon>Cyclobacteriaceae</taxon>
        <taxon>Cyclobacterium</taxon>
    </lineage>
</organism>
<gene>
    <name evidence="1" type="ORF">QWZ15_05975</name>
</gene>
<evidence type="ECO:0000313" key="1">
    <source>
        <dbReference type="EMBL" id="MDN3687366.1"/>
    </source>
</evidence>
<dbReference type="Gene3D" id="2.40.30.100">
    <property type="entry name" value="AF2212/PG0164-like"/>
    <property type="match status" value="1"/>
</dbReference>
<comment type="caution">
    <text evidence="1">The sequence shown here is derived from an EMBL/GenBank/DDBJ whole genome shotgun (WGS) entry which is preliminary data.</text>
</comment>
<dbReference type="RefSeq" id="WP_163386630.1">
    <property type="nucleotide sequence ID" value="NZ_JAUFQS010000005.1"/>
</dbReference>
<name>A0ABT8C4Y5_9BACT</name>
<proteinExistence type="predicted"/>
<protein>
    <submittedName>
        <fullName evidence="1">DUF1905 domain-containing protein</fullName>
    </submittedName>
</protein>
<dbReference type="Pfam" id="PF08922">
    <property type="entry name" value="DUF1905"/>
    <property type="match status" value="1"/>
</dbReference>
<dbReference type="EMBL" id="JAUFQS010000005">
    <property type="protein sequence ID" value="MDN3687366.1"/>
    <property type="molecule type" value="Genomic_DNA"/>
</dbReference>
<reference evidence="2" key="1">
    <citation type="journal article" date="2019" name="Int. J. Syst. Evol. Microbiol.">
        <title>The Global Catalogue of Microorganisms (GCM) 10K type strain sequencing project: providing services to taxonomists for standard genome sequencing and annotation.</title>
        <authorList>
            <consortium name="The Broad Institute Genomics Platform"/>
            <consortium name="The Broad Institute Genome Sequencing Center for Infectious Disease"/>
            <person name="Wu L."/>
            <person name="Ma J."/>
        </authorList>
    </citation>
    <scope>NUCLEOTIDE SEQUENCE [LARGE SCALE GENOMIC DNA]</scope>
    <source>
        <strain evidence="2">CECT 7706</strain>
    </source>
</reference>